<feature type="transmembrane region" description="Helical" evidence="1">
    <location>
        <begin position="37"/>
        <end position="56"/>
    </location>
</feature>
<reference evidence="2" key="1">
    <citation type="journal article" date="2015" name="ISME J.">
        <title>Draft Genome Sequence of Streptomyces incarnatus NRRL8089, which Produces the Nucleoside Antibiotic Sinefungin.</title>
        <authorList>
            <person name="Oshima K."/>
            <person name="Hattori M."/>
            <person name="Shimizu H."/>
            <person name="Fukuda K."/>
            <person name="Nemoto M."/>
            <person name="Inagaki K."/>
            <person name="Tamura T."/>
        </authorList>
    </citation>
    <scope>NUCLEOTIDE SEQUENCE</scope>
    <source>
        <strain evidence="2">FACHB-1277</strain>
    </source>
</reference>
<name>A0A926Z622_9CYAN</name>
<evidence type="ECO:0000313" key="2">
    <source>
        <dbReference type="EMBL" id="MBD2150891.1"/>
    </source>
</evidence>
<keyword evidence="1" id="KW-0472">Membrane</keyword>
<keyword evidence="3" id="KW-1185">Reference proteome</keyword>
<dbReference type="Proteomes" id="UP000631421">
    <property type="component" value="Unassembled WGS sequence"/>
</dbReference>
<feature type="transmembrane region" description="Helical" evidence="1">
    <location>
        <begin position="12"/>
        <end position="30"/>
    </location>
</feature>
<dbReference type="InterPro" id="IPR021257">
    <property type="entry name" value="DUF2809"/>
</dbReference>
<dbReference type="AlphaFoldDB" id="A0A926Z622"/>
<evidence type="ECO:0000256" key="1">
    <source>
        <dbReference type="SAM" id="Phobius"/>
    </source>
</evidence>
<keyword evidence="1" id="KW-1133">Transmembrane helix</keyword>
<protein>
    <submittedName>
        <fullName evidence="2">DUF2809 domain-containing protein</fullName>
    </submittedName>
</protein>
<reference evidence="2" key="2">
    <citation type="submission" date="2020-08" db="EMBL/GenBank/DDBJ databases">
        <authorList>
            <person name="Chen M."/>
            <person name="Teng W."/>
            <person name="Zhao L."/>
            <person name="Hu C."/>
            <person name="Zhou Y."/>
            <person name="Han B."/>
            <person name="Song L."/>
            <person name="Shu W."/>
        </authorList>
    </citation>
    <scope>NUCLEOTIDE SEQUENCE</scope>
    <source>
        <strain evidence="2">FACHB-1277</strain>
    </source>
</reference>
<dbReference type="Pfam" id="PF10990">
    <property type="entry name" value="DUF2809"/>
    <property type="match status" value="1"/>
</dbReference>
<organism evidence="2 3">
    <name type="scientific">Pseudanabaena cinerea FACHB-1277</name>
    <dbReference type="NCBI Taxonomy" id="2949581"/>
    <lineage>
        <taxon>Bacteria</taxon>
        <taxon>Bacillati</taxon>
        <taxon>Cyanobacteriota</taxon>
        <taxon>Cyanophyceae</taxon>
        <taxon>Pseudanabaenales</taxon>
        <taxon>Pseudanabaenaceae</taxon>
        <taxon>Pseudanabaena</taxon>
        <taxon>Pseudanabaena cinerea</taxon>
    </lineage>
</organism>
<keyword evidence="1" id="KW-0812">Transmembrane</keyword>
<feature type="transmembrane region" description="Helical" evidence="1">
    <location>
        <begin position="62"/>
        <end position="81"/>
    </location>
</feature>
<feature type="transmembrane region" description="Helical" evidence="1">
    <location>
        <begin position="93"/>
        <end position="119"/>
    </location>
</feature>
<accession>A0A926Z622</accession>
<gene>
    <name evidence="2" type="ORF">H6F44_12285</name>
</gene>
<evidence type="ECO:0000313" key="3">
    <source>
        <dbReference type="Proteomes" id="UP000631421"/>
    </source>
</evidence>
<comment type="caution">
    <text evidence="2">The sequence shown here is derived from an EMBL/GenBank/DDBJ whole genome shotgun (WGS) entry which is preliminary data.</text>
</comment>
<proteinExistence type="predicted"/>
<sequence>MFANRLTFNRTYFYLAVLLFLIEVYIAVFVKDQFIRPFGGDVLVVILIYCFVRAFWKINTNIAALSVFIFACTVEGLQYFNLIDRLGWRQYPLLVIIIGTTFSWEDIFAYALGTAIVLVGESLNLKFSRRKD</sequence>
<dbReference type="EMBL" id="JACJPY010000036">
    <property type="protein sequence ID" value="MBD2150891.1"/>
    <property type="molecule type" value="Genomic_DNA"/>
</dbReference>